<gene>
    <name evidence="1" type="ORF">ABC977_13750</name>
</gene>
<sequence length="121" mass="13441">MDEPQRLLLLLAKTESHGGNGSETQTGTLTPVICVDKAPEELTDFRSLVAEADQVTRDWDLILVTSLSGTADNPPTSEQAEPHLHKMTNDVLSGQDLSRYVIFDRNENLVFIHPRDGIWTV</sequence>
<reference evidence="1 2" key="1">
    <citation type="submission" date="2024-05" db="EMBL/GenBank/DDBJ databases">
        <title>Genome Sequence and Characterization of the New Strain Purple Sulfur Bacterium of Genus Thioalkalicoccus.</title>
        <authorList>
            <person name="Bryantseva I.A."/>
            <person name="Kyndt J.A."/>
            <person name="Imhoff J.F."/>
        </authorList>
    </citation>
    <scope>NUCLEOTIDE SEQUENCE [LARGE SCALE GENOMIC DNA]</scope>
    <source>
        <strain evidence="1 2">Um2</strain>
    </source>
</reference>
<dbReference type="EMBL" id="JBDKXB010000022">
    <property type="protein sequence ID" value="MEY6433465.1"/>
    <property type="molecule type" value="Genomic_DNA"/>
</dbReference>
<organism evidence="1 2">
    <name type="scientific">Thioalkalicoccus limnaeus</name>
    <dbReference type="NCBI Taxonomy" id="120681"/>
    <lineage>
        <taxon>Bacteria</taxon>
        <taxon>Pseudomonadati</taxon>
        <taxon>Pseudomonadota</taxon>
        <taxon>Gammaproteobacteria</taxon>
        <taxon>Chromatiales</taxon>
        <taxon>Chromatiaceae</taxon>
        <taxon>Thioalkalicoccus</taxon>
    </lineage>
</organism>
<protein>
    <submittedName>
        <fullName evidence="1">Uncharacterized protein</fullName>
    </submittedName>
</protein>
<evidence type="ECO:0000313" key="2">
    <source>
        <dbReference type="Proteomes" id="UP001564408"/>
    </source>
</evidence>
<proteinExistence type="predicted"/>
<keyword evidence="2" id="KW-1185">Reference proteome</keyword>
<evidence type="ECO:0000313" key="1">
    <source>
        <dbReference type="EMBL" id="MEY6433465.1"/>
    </source>
</evidence>
<dbReference type="RefSeq" id="WP_369667850.1">
    <property type="nucleotide sequence ID" value="NZ_JBDKXB010000022.1"/>
</dbReference>
<dbReference type="Proteomes" id="UP001564408">
    <property type="component" value="Unassembled WGS sequence"/>
</dbReference>
<accession>A0ABV4BLY1</accession>
<name>A0ABV4BLY1_9GAMM</name>
<comment type="caution">
    <text evidence="1">The sequence shown here is derived from an EMBL/GenBank/DDBJ whole genome shotgun (WGS) entry which is preliminary data.</text>
</comment>